<protein>
    <submittedName>
        <fullName evidence="2">Uncharacterized protein</fullName>
    </submittedName>
</protein>
<keyword evidence="3" id="KW-1185">Reference proteome</keyword>
<dbReference type="EMBL" id="ASPP01011962">
    <property type="protein sequence ID" value="ETO21075.1"/>
    <property type="molecule type" value="Genomic_DNA"/>
</dbReference>
<organism evidence="2 3">
    <name type="scientific">Reticulomyxa filosa</name>
    <dbReference type="NCBI Taxonomy" id="46433"/>
    <lineage>
        <taxon>Eukaryota</taxon>
        <taxon>Sar</taxon>
        <taxon>Rhizaria</taxon>
        <taxon>Retaria</taxon>
        <taxon>Foraminifera</taxon>
        <taxon>Monothalamids</taxon>
        <taxon>Reticulomyxidae</taxon>
        <taxon>Reticulomyxa</taxon>
    </lineage>
</organism>
<proteinExistence type="predicted"/>
<accession>X6N465</accession>
<reference evidence="2 3" key="1">
    <citation type="journal article" date="2013" name="Curr. Biol.">
        <title>The Genome of the Foraminiferan Reticulomyxa filosa.</title>
        <authorList>
            <person name="Glockner G."/>
            <person name="Hulsmann N."/>
            <person name="Schleicher M."/>
            <person name="Noegel A.A."/>
            <person name="Eichinger L."/>
            <person name="Gallinger C."/>
            <person name="Pawlowski J."/>
            <person name="Sierra R."/>
            <person name="Euteneuer U."/>
            <person name="Pillet L."/>
            <person name="Moustafa A."/>
            <person name="Platzer M."/>
            <person name="Groth M."/>
            <person name="Szafranski K."/>
            <person name="Schliwa M."/>
        </authorList>
    </citation>
    <scope>NUCLEOTIDE SEQUENCE [LARGE SCALE GENOMIC DNA]</scope>
</reference>
<feature type="transmembrane region" description="Helical" evidence="1">
    <location>
        <begin position="219"/>
        <end position="239"/>
    </location>
</feature>
<dbReference type="AlphaFoldDB" id="X6N465"/>
<dbReference type="Proteomes" id="UP000023152">
    <property type="component" value="Unassembled WGS sequence"/>
</dbReference>
<gene>
    <name evidence="2" type="ORF">RFI_16128</name>
</gene>
<evidence type="ECO:0000313" key="3">
    <source>
        <dbReference type="Proteomes" id="UP000023152"/>
    </source>
</evidence>
<keyword evidence="1" id="KW-0812">Transmembrane</keyword>
<keyword evidence="1" id="KW-0472">Membrane</keyword>
<evidence type="ECO:0000313" key="2">
    <source>
        <dbReference type="EMBL" id="ETO21075.1"/>
    </source>
</evidence>
<keyword evidence="1" id="KW-1133">Transmembrane helix</keyword>
<comment type="caution">
    <text evidence="2">The sequence shown here is derived from an EMBL/GenBank/DDBJ whole genome shotgun (WGS) entry which is preliminary data.</text>
</comment>
<name>X6N465_RETFI</name>
<sequence>MKATHTQIPKQKSRSVKEFRQLHKWLQEIGPSVKEDKNVYYNWIMKLFQCGCVLGIWNDVLEKGREMEHIDSETFSSQSVNPSSTVPLHPLHLFDYIASKLPNQAPNFTQVYFNIDRYITTFEPRLMPPLKFTEWQIMDCMTLLKFAFSTDAKRHKELQVEIEKAKPNVLEDLSKFMFVYGCLVQYPCSWVQLSAGKDKVQPAVLCGPWNDSEMELTVLFARLCVAIFTFFFFVVGPFLRRRPTDNKNEDDEKKIDNKTIQVVRSDLRLHLDRNVPSFTGSLLDMLRQNENNHLSAEREGMSEKKNNTDDDNYHEMMDPSSQGMTSAVGWVWRGTFDHEEGVMEIDEKDFSSFQFRRDSSWKDKALKCTCRTWDIQMIISTPD</sequence>
<evidence type="ECO:0000256" key="1">
    <source>
        <dbReference type="SAM" id="Phobius"/>
    </source>
</evidence>